<name>A0A9K3IQT5_HELAN</name>
<protein>
    <submittedName>
        <fullName evidence="1">Uncharacterized protein</fullName>
    </submittedName>
</protein>
<keyword evidence="2" id="KW-1185">Reference proteome</keyword>
<dbReference type="EMBL" id="MNCJ02000321">
    <property type="protein sequence ID" value="KAF5801416.1"/>
    <property type="molecule type" value="Genomic_DNA"/>
</dbReference>
<evidence type="ECO:0000313" key="1">
    <source>
        <dbReference type="EMBL" id="KAF5801416.1"/>
    </source>
</evidence>
<accession>A0A9K3IQT5</accession>
<organism evidence="1 2">
    <name type="scientific">Helianthus annuus</name>
    <name type="common">Common sunflower</name>
    <dbReference type="NCBI Taxonomy" id="4232"/>
    <lineage>
        <taxon>Eukaryota</taxon>
        <taxon>Viridiplantae</taxon>
        <taxon>Streptophyta</taxon>
        <taxon>Embryophyta</taxon>
        <taxon>Tracheophyta</taxon>
        <taxon>Spermatophyta</taxon>
        <taxon>Magnoliopsida</taxon>
        <taxon>eudicotyledons</taxon>
        <taxon>Gunneridae</taxon>
        <taxon>Pentapetalae</taxon>
        <taxon>asterids</taxon>
        <taxon>campanulids</taxon>
        <taxon>Asterales</taxon>
        <taxon>Asteraceae</taxon>
        <taxon>Asteroideae</taxon>
        <taxon>Heliantheae alliance</taxon>
        <taxon>Heliantheae</taxon>
        <taxon>Helianthus</taxon>
    </lineage>
</organism>
<reference evidence="1" key="2">
    <citation type="submission" date="2020-06" db="EMBL/GenBank/DDBJ databases">
        <title>Helianthus annuus Genome sequencing and assembly Release 2.</title>
        <authorList>
            <person name="Gouzy J."/>
            <person name="Langlade N."/>
            <person name="Munos S."/>
        </authorList>
    </citation>
    <scope>NUCLEOTIDE SEQUENCE</scope>
    <source>
        <tissue evidence="1">Leaves</tissue>
    </source>
</reference>
<dbReference type="Proteomes" id="UP000215914">
    <property type="component" value="Unassembled WGS sequence"/>
</dbReference>
<evidence type="ECO:0000313" key="2">
    <source>
        <dbReference type="Proteomes" id="UP000215914"/>
    </source>
</evidence>
<dbReference type="Gramene" id="mRNA:HanXRQr2_Chr06g0247891">
    <property type="protein sequence ID" value="mRNA:HanXRQr2_Chr06g0247891"/>
    <property type="gene ID" value="HanXRQr2_Chr06g0247891"/>
</dbReference>
<sequence>MKLKHSSSSNTLTTVKLVPSTAIKPFGTINFKISGDVFTLIHNESPSGSIETISPVPSTCPCTKCPPIRVDGFTALSKLTTEPFSNSINDVFLKVSGIDVLQDGWGMDYHVK</sequence>
<proteinExistence type="predicted"/>
<reference evidence="1" key="1">
    <citation type="journal article" date="2017" name="Nature">
        <title>The sunflower genome provides insights into oil metabolism, flowering and Asterid evolution.</title>
        <authorList>
            <person name="Badouin H."/>
            <person name="Gouzy J."/>
            <person name="Grassa C.J."/>
            <person name="Murat F."/>
            <person name="Staton S.E."/>
            <person name="Cottret L."/>
            <person name="Lelandais-Briere C."/>
            <person name="Owens G.L."/>
            <person name="Carrere S."/>
            <person name="Mayjonade B."/>
            <person name="Legrand L."/>
            <person name="Gill N."/>
            <person name="Kane N.C."/>
            <person name="Bowers J.E."/>
            <person name="Hubner S."/>
            <person name="Bellec A."/>
            <person name="Berard A."/>
            <person name="Berges H."/>
            <person name="Blanchet N."/>
            <person name="Boniface M.C."/>
            <person name="Brunel D."/>
            <person name="Catrice O."/>
            <person name="Chaidir N."/>
            <person name="Claudel C."/>
            <person name="Donnadieu C."/>
            <person name="Faraut T."/>
            <person name="Fievet G."/>
            <person name="Helmstetter N."/>
            <person name="King M."/>
            <person name="Knapp S.J."/>
            <person name="Lai Z."/>
            <person name="Le Paslier M.C."/>
            <person name="Lippi Y."/>
            <person name="Lorenzon L."/>
            <person name="Mandel J.R."/>
            <person name="Marage G."/>
            <person name="Marchand G."/>
            <person name="Marquand E."/>
            <person name="Bret-Mestries E."/>
            <person name="Morien E."/>
            <person name="Nambeesan S."/>
            <person name="Nguyen T."/>
            <person name="Pegot-Espagnet P."/>
            <person name="Pouilly N."/>
            <person name="Raftis F."/>
            <person name="Sallet E."/>
            <person name="Schiex T."/>
            <person name="Thomas J."/>
            <person name="Vandecasteele C."/>
            <person name="Vares D."/>
            <person name="Vear F."/>
            <person name="Vautrin S."/>
            <person name="Crespi M."/>
            <person name="Mangin B."/>
            <person name="Burke J.M."/>
            <person name="Salse J."/>
            <person name="Munos S."/>
            <person name="Vincourt P."/>
            <person name="Rieseberg L.H."/>
            <person name="Langlade N.B."/>
        </authorList>
    </citation>
    <scope>NUCLEOTIDE SEQUENCE</scope>
    <source>
        <tissue evidence="1">Leaves</tissue>
    </source>
</reference>
<gene>
    <name evidence="1" type="ORF">HanXRQr2_Chr06g0247891</name>
</gene>
<dbReference type="AlphaFoldDB" id="A0A9K3IQT5"/>
<comment type="caution">
    <text evidence="1">The sequence shown here is derived from an EMBL/GenBank/DDBJ whole genome shotgun (WGS) entry which is preliminary data.</text>
</comment>